<evidence type="ECO:0000256" key="5">
    <source>
        <dbReference type="ARBA" id="ARBA00023204"/>
    </source>
</evidence>
<dbReference type="InterPro" id="IPR052093">
    <property type="entry name" value="HR_Repair_Mediator"/>
</dbReference>
<dbReference type="GO" id="GO:0140664">
    <property type="term" value="F:ATP-dependent DNA damage sensor activity"/>
    <property type="evidence" value="ECO:0007669"/>
    <property type="project" value="InterPro"/>
</dbReference>
<keyword evidence="5" id="KW-0234">DNA repair</keyword>
<feature type="domain" description="RecA family profile 1" evidence="8">
    <location>
        <begin position="15"/>
        <end position="125"/>
    </location>
</feature>
<accession>A0A8D8P1T9</accession>
<reference evidence="9" key="1">
    <citation type="submission" date="2021-05" db="EMBL/GenBank/DDBJ databases">
        <authorList>
            <person name="Alioto T."/>
            <person name="Alioto T."/>
            <person name="Gomez Garrido J."/>
        </authorList>
    </citation>
    <scope>NUCLEOTIDE SEQUENCE</scope>
</reference>
<dbReference type="AlphaFoldDB" id="A0A8D8P1T9"/>
<dbReference type="EMBL" id="HBUE01314504">
    <property type="protein sequence ID" value="CAG6584993.1"/>
    <property type="molecule type" value="Transcribed_RNA"/>
</dbReference>
<dbReference type="GO" id="GO:0007131">
    <property type="term" value="P:reciprocal meiotic recombination"/>
    <property type="evidence" value="ECO:0007669"/>
    <property type="project" value="TreeGrafter"/>
</dbReference>
<dbReference type="GO" id="GO:0033063">
    <property type="term" value="C:Rad51B-Rad51C-Rad51D-XRCC2 complex"/>
    <property type="evidence" value="ECO:0007669"/>
    <property type="project" value="TreeGrafter"/>
</dbReference>
<evidence type="ECO:0000256" key="7">
    <source>
        <dbReference type="ARBA" id="ARBA00040674"/>
    </source>
</evidence>
<dbReference type="EMBL" id="HBUE01314503">
    <property type="protein sequence ID" value="CAG6584991.1"/>
    <property type="molecule type" value="Transcribed_RNA"/>
</dbReference>
<dbReference type="GO" id="GO:0008821">
    <property type="term" value="F:crossover junction DNA endonuclease activity"/>
    <property type="evidence" value="ECO:0007669"/>
    <property type="project" value="TreeGrafter"/>
</dbReference>
<dbReference type="EMBL" id="HBUE01208167">
    <property type="protein sequence ID" value="CAG6533114.1"/>
    <property type="molecule type" value="Transcribed_RNA"/>
</dbReference>
<dbReference type="GO" id="GO:0005524">
    <property type="term" value="F:ATP binding"/>
    <property type="evidence" value="ECO:0007669"/>
    <property type="project" value="UniProtKB-KW"/>
</dbReference>
<evidence type="ECO:0000256" key="4">
    <source>
        <dbReference type="ARBA" id="ARBA00022840"/>
    </source>
</evidence>
<proteinExistence type="predicted"/>
<dbReference type="PROSITE" id="PS50162">
    <property type="entry name" value="RECA_2"/>
    <property type="match status" value="1"/>
</dbReference>
<dbReference type="Gene3D" id="3.40.50.300">
    <property type="entry name" value="P-loop containing nucleotide triphosphate hydrolases"/>
    <property type="match status" value="1"/>
</dbReference>
<dbReference type="PANTHER" id="PTHR46239">
    <property type="entry name" value="DNA REPAIR PROTEIN RAD51 HOMOLOG 3 RAD51C"/>
    <property type="match status" value="1"/>
</dbReference>
<evidence type="ECO:0000256" key="2">
    <source>
        <dbReference type="ARBA" id="ARBA00022741"/>
    </source>
</evidence>
<sequence length="125" mass="13648">MFTKTCADLLQQEARLPGIITFCKDLDHAIGHSGVSVGLITEFCGPPGSGKTQMCLQLCVNANLPKELGGLGGKSLYLDTNFGFSPDRLRGEYLEDFHKRITLTTQSFVRNCNSMCSALPKNSPY</sequence>
<name>A0A8D8P1T9_CULPI</name>
<evidence type="ECO:0000256" key="3">
    <source>
        <dbReference type="ARBA" id="ARBA00022763"/>
    </source>
</evidence>
<keyword evidence="6" id="KW-0539">Nucleus</keyword>
<evidence type="ECO:0000259" key="8">
    <source>
        <dbReference type="PROSITE" id="PS50162"/>
    </source>
</evidence>
<keyword evidence="3" id="KW-0227">DNA damage</keyword>
<keyword evidence="2" id="KW-0547">Nucleotide-binding</keyword>
<dbReference type="Pfam" id="PF08423">
    <property type="entry name" value="Rad51"/>
    <property type="match status" value="1"/>
</dbReference>
<dbReference type="InterPro" id="IPR013632">
    <property type="entry name" value="Rad51_C"/>
</dbReference>
<dbReference type="EMBL" id="HBUE01208166">
    <property type="protein sequence ID" value="CAG6533112.1"/>
    <property type="molecule type" value="Transcribed_RNA"/>
</dbReference>
<dbReference type="InterPro" id="IPR020588">
    <property type="entry name" value="RecA_ATP-bd"/>
</dbReference>
<dbReference type="GO" id="GO:0005657">
    <property type="term" value="C:replication fork"/>
    <property type="evidence" value="ECO:0007669"/>
    <property type="project" value="TreeGrafter"/>
</dbReference>
<evidence type="ECO:0000256" key="6">
    <source>
        <dbReference type="ARBA" id="ARBA00023242"/>
    </source>
</evidence>
<dbReference type="SUPFAM" id="SSF52540">
    <property type="entry name" value="P-loop containing nucleoside triphosphate hydrolases"/>
    <property type="match status" value="1"/>
</dbReference>
<comment type="subcellular location">
    <subcellularLocation>
        <location evidence="1">Nucleus</location>
    </subcellularLocation>
</comment>
<protein>
    <recommendedName>
        <fullName evidence="7">DNA repair protein RAD51 homolog 3</fullName>
    </recommendedName>
</protein>
<dbReference type="PANTHER" id="PTHR46239:SF1">
    <property type="entry name" value="DNA REPAIR PROTEIN RAD51 HOMOLOG 3"/>
    <property type="match status" value="1"/>
</dbReference>
<evidence type="ECO:0000313" key="9">
    <source>
        <dbReference type="EMBL" id="CAG6584993.1"/>
    </source>
</evidence>
<dbReference type="GO" id="GO:0033065">
    <property type="term" value="C:Rad51C-XRCC3 complex"/>
    <property type="evidence" value="ECO:0007669"/>
    <property type="project" value="TreeGrafter"/>
</dbReference>
<dbReference type="GO" id="GO:0000707">
    <property type="term" value="P:meiotic DNA recombinase assembly"/>
    <property type="evidence" value="ECO:0007669"/>
    <property type="project" value="TreeGrafter"/>
</dbReference>
<keyword evidence="4" id="KW-0067">ATP-binding</keyword>
<dbReference type="InterPro" id="IPR027417">
    <property type="entry name" value="P-loop_NTPase"/>
</dbReference>
<evidence type="ECO:0000256" key="1">
    <source>
        <dbReference type="ARBA" id="ARBA00004123"/>
    </source>
</evidence>
<dbReference type="GO" id="GO:0000400">
    <property type="term" value="F:four-way junction DNA binding"/>
    <property type="evidence" value="ECO:0007669"/>
    <property type="project" value="TreeGrafter"/>
</dbReference>
<organism evidence="9">
    <name type="scientific">Culex pipiens</name>
    <name type="common">House mosquito</name>
    <dbReference type="NCBI Taxonomy" id="7175"/>
    <lineage>
        <taxon>Eukaryota</taxon>
        <taxon>Metazoa</taxon>
        <taxon>Ecdysozoa</taxon>
        <taxon>Arthropoda</taxon>
        <taxon>Hexapoda</taxon>
        <taxon>Insecta</taxon>
        <taxon>Pterygota</taxon>
        <taxon>Neoptera</taxon>
        <taxon>Endopterygota</taxon>
        <taxon>Diptera</taxon>
        <taxon>Nematocera</taxon>
        <taxon>Culicoidea</taxon>
        <taxon>Culicidae</taxon>
        <taxon>Culicinae</taxon>
        <taxon>Culicini</taxon>
        <taxon>Culex</taxon>
        <taxon>Culex</taxon>
    </lineage>
</organism>